<feature type="region of interest" description="Disordered" evidence="1">
    <location>
        <begin position="29"/>
        <end position="55"/>
    </location>
</feature>
<organism evidence="2 3">
    <name type="scientific">Zizania palustris</name>
    <name type="common">Northern wild rice</name>
    <dbReference type="NCBI Taxonomy" id="103762"/>
    <lineage>
        <taxon>Eukaryota</taxon>
        <taxon>Viridiplantae</taxon>
        <taxon>Streptophyta</taxon>
        <taxon>Embryophyta</taxon>
        <taxon>Tracheophyta</taxon>
        <taxon>Spermatophyta</taxon>
        <taxon>Magnoliopsida</taxon>
        <taxon>Liliopsida</taxon>
        <taxon>Poales</taxon>
        <taxon>Poaceae</taxon>
        <taxon>BOP clade</taxon>
        <taxon>Oryzoideae</taxon>
        <taxon>Oryzeae</taxon>
        <taxon>Zizaniinae</taxon>
        <taxon>Zizania</taxon>
    </lineage>
</organism>
<keyword evidence="3" id="KW-1185">Reference proteome</keyword>
<reference evidence="2" key="2">
    <citation type="submission" date="2021-02" db="EMBL/GenBank/DDBJ databases">
        <authorList>
            <person name="Kimball J.A."/>
            <person name="Haas M.W."/>
            <person name="Macchietto M."/>
            <person name="Kono T."/>
            <person name="Duquette J."/>
            <person name="Shao M."/>
        </authorList>
    </citation>
    <scope>NUCLEOTIDE SEQUENCE</scope>
    <source>
        <tissue evidence="2">Fresh leaf tissue</tissue>
    </source>
</reference>
<evidence type="ECO:0000313" key="3">
    <source>
        <dbReference type="Proteomes" id="UP000729402"/>
    </source>
</evidence>
<evidence type="ECO:0000313" key="2">
    <source>
        <dbReference type="EMBL" id="KAG8095695.1"/>
    </source>
</evidence>
<proteinExistence type="predicted"/>
<protein>
    <submittedName>
        <fullName evidence="2">Uncharacterized protein</fullName>
    </submittedName>
</protein>
<accession>A0A8J6BXC6</accession>
<reference evidence="2" key="1">
    <citation type="journal article" date="2021" name="bioRxiv">
        <title>Whole Genome Assembly and Annotation of Northern Wild Rice, Zizania palustris L., Supports a Whole Genome Duplication in the Zizania Genus.</title>
        <authorList>
            <person name="Haas M."/>
            <person name="Kono T."/>
            <person name="Macchietto M."/>
            <person name="Millas R."/>
            <person name="McGilp L."/>
            <person name="Shao M."/>
            <person name="Duquette J."/>
            <person name="Hirsch C.N."/>
            <person name="Kimball J."/>
        </authorList>
    </citation>
    <scope>NUCLEOTIDE SEQUENCE</scope>
    <source>
        <tissue evidence="2">Fresh leaf tissue</tissue>
    </source>
</reference>
<evidence type="ECO:0000256" key="1">
    <source>
        <dbReference type="SAM" id="MobiDB-lite"/>
    </source>
</evidence>
<comment type="caution">
    <text evidence="2">The sequence shown here is derived from an EMBL/GenBank/DDBJ whole genome shotgun (WGS) entry which is preliminary data.</text>
</comment>
<sequence length="97" mass="10945">MQSQTQEDFEAYMTQLPKMRDFGLEAFQEQRAAAPFNGGPSDVEGSDSDSSSMQQQQYQVDFEVYMTQLPKVEDLGLEAFQELPLSVLDKVDRGISI</sequence>
<name>A0A8J6BXC6_ZIZPA</name>
<dbReference type="Proteomes" id="UP000729402">
    <property type="component" value="Unassembled WGS sequence"/>
</dbReference>
<dbReference type="AlphaFoldDB" id="A0A8J6BXC6"/>
<dbReference type="EMBL" id="JAAALK010000079">
    <property type="protein sequence ID" value="KAG8095695.1"/>
    <property type="molecule type" value="Genomic_DNA"/>
</dbReference>
<gene>
    <name evidence="2" type="ORF">GUJ93_ZPchr0013g34355</name>
</gene>